<dbReference type="EMBL" id="CP053564">
    <property type="protein sequence ID" value="QJY50370.1"/>
    <property type="molecule type" value="Genomic_DNA"/>
</dbReference>
<gene>
    <name evidence="1" type="ORF">HOP40_04375</name>
</gene>
<dbReference type="InterPro" id="IPR023393">
    <property type="entry name" value="START-like_dom_sf"/>
</dbReference>
<accession>A0A6M6JSK6</accession>
<dbReference type="InterPro" id="IPR019587">
    <property type="entry name" value="Polyketide_cyclase/dehydratase"/>
</dbReference>
<dbReference type="AlphaFoldDB" id="A0A6M6JSK6"/>
<keyword evidence="2" id="KW-1185">Reference proteome</keyword>
<evidence type="ECO:0000313" key="2">
    <source>
        <dbReference type="Proteomes" id="UP000505377"/>
    </source>
</evidence>
<dbReference type="KEGG" id="pbro:HOP40_04375"/>
<sequence length="142" mass="14843">MRSTAVRTVAAPPDQVWGVLADHEGMRTWVPGLRVAVTRPGTSETGGVGTVRKVGFGIAGPIVEEVVAFEPGRRLGYRALAGVPLKDYRGEVVLSPAGAGTEIRYTVEAEQRLPFGEALLVRGLAAGLLSGLVRGVRAGGVR</sequence>
<proteinExistence type="predicted"/>
<dbReference type="CDD" id="cd07821">
    <property type="entry name" value="PYR_PYL_RCAR_like"/>
    <property type="match status" value="1"/>
</dbReference>
<reference evidence="1 2" key="1">
    <citation type="submission" date="2020-05" db="EMBL/GenBank/DDBJ databases">
        <authorList>
            <person name="Mo P."/>
        </authorList>
    </citation>
    <scope>NUCLEOTIDE SEQUENCE [LARGE SCALE GENOMIC DNA]</scope>
    <source>
        <strain evidence="1 2">Gen01</strain>
    </source>
</reference>
<organism evidence="1 2">
    <name type="scientific">Pseudonocardia broussonetiae</name>
    <dbReference type="NCBI Taxonomy" id="2736640"/>
    <lineage>
        <taxon>Bacteria</taxon>
        <taxon>Bacillati</taxon>
        <taxon>Actinomycetota</taxon>
        <taxon>Actinomycetes</taxon>
        <taxon>Pseudonocardiales</taxon>
        <taxon>Pseudonocardiaceae</taxon>
        <taxon>Pseudonocardia</taxon>
    </lineage>
</organism>
<evidence type="ECO:0000313" key="1">
    <source>
        <dbReference type="EMBL" id="QJY50370.1"/>
    </source>
</evidence>
<dbReference type="Proteomes" id="UP000505377">
    <property type="component" value="Chromosome"/>
</dbReference>
<protein>
    <submittedName>
        <fullName evidence="1">SRPBCC family protein</fullName>
    </submittedName>
</protein>
<name>A0A6M6JSK6_9PSEU</name>
<dbReference type="Pfam" id="PF10604">
    <property type="entry name" value="Polyketide_cyc2"/>
    <property type="match status" value="1"/>
</dbReference>
<dbReference type="Gene3D" id="3.30.530.20">
    <property type="match status" value="1"/>
</dbReference>
<dbReference type="SUPFAM" id="SSF55961">
    <property type="entry name" value="Bet v1-like"/>
    <property type="match status" value="1"/>
</dbReference>